<evidence type="ECO:0000313" key="4">
    <source>
        <dbReference type="Proteomes" id="UP000192342"/>
    </source>
</evidence>
<accession>A0A1Y1SBH6</accession>
<evidence type="ECO:0000256" key="1">
    <source>
        <dbReference type="SAM" id="SignalP"/>
    </source>
</evidence>
<gene>
    <name evidence="3" type="ORF">ATO7_11923</name>
</gene>
<reference evidence="3 4" key="1">
    <citation type="submission" date="2013-04" db="EMBL/GenBank/DDBJ databases">
        <title>Oceanococcus atlanticus 22II-S10r2 Genome Sequencing.</title>
        <authorList>
            <person name="Lai Q."/>
            <person name="Li G."/>
            <person name="Shao Z."/>
        </authorList>
    </citation>
    <scope>NUCLEOTIDE SEQUENCE [LARGE SCALE GENOMIC DNA]</scope>
    <source>
        <strain evidence="3 4">22II-S10r2</strain>
    </source>
</reference>
<name>A0A1Y1SBH6_9GAMM</name>
<evidence type="ECO:0000313" key="3">
    <source>
        <dbReference type="EMBL" id="ORE86000.1"/>
    </source>
</evidence>
<keyword evidence="3" id="KW-0449">Lipoprotein</keyword>
<comment type="caution">
    <text evidence="3">The sequence shown here is derived from an EMBL/GenBank/DDBJ whole genome shotgun (WGS) entry which is preliminary data.</text>
</comment>
<evidence type="ECO:0000259" key="2">
    <source>
        <dbReference type="Pfam" id="PF05229"/>
    </source>
</evidence>
<dbReference type="OrthoDB" id="8588792at2"/>
<dbReference type="InterPro" id="IPR007893">
    <property type="entry name" value="Spore_coat_U/FanG"/>
</dbReference>
<sequence length="176" mass="18183">MRPIIFSSLLIASAFTLNAQAGQKVSTMNVSAEMFEVCSLSSGDLNFGSGSFDDLLAAESTAQIIVNCSDSVNWTVSLDGGLHTGATKGGGHREMHHADGGTYGAGAFSYYVEYQTGGTPQNWGDGTSATQGDPVSGSGEAVLEARAHMVSGFLDHPNGGNTAGLYSDTITVTLDY</sequence>
<keyword evidence="1" id="KW-0732">Signal</keyword>
<dbReference type="AlphaFoldDB" id="A0A1Y1SBH6"/>
<proteinExistence type="predicted"/>
<feature type="signal peptide" evidence="1">
    <location>
        <begin position="1"/>
        <end position="21"/>
    </location>
</feature>
<dbReference type="EMBL" id="AQQV01000003">
    <property type="protein sequence ID" value="ORE86000.1"/>
    <property type="molecule type" value="Genomic_DNA"/>
</dbReference>
<dbReference type="Proteomes" id="UP000192342">
    <property type="component" value="Unassembled WGS sequence"/>
</dbReference>
<dbReference type="PANTHER" id="PTHR37089">
    <property type="entry name" value="PROTEIN U-RELATED"/>
    <property type="match status" value="1"/>
</dbReference>
<dbReference type="PANTHER" id="PTHR37089:SF3">
    <property type="entry name" value="EXPORTED PROTEIN"/>
    <property type="match status" value="1"/>
</dbReference>
<organism evidence="3 4">
    <name type="scientific">Oceanococcus atlanticus</name>
    <dbReference type="NCBI Taxonomy" id="1317117"/>
    <lineage>
        <taxon>Bacteria</taxon>
        <taxon>Pseudomonadati</taxon>
        <taxon>Pseudomonadota</taxon>
        <taxon>Gammaproteobacteria</taxon>
        <taxon>Chromatiales</taxon>
        <taxon>Oceanococcaceae</taxon>
        <taxon>Oceanococcus</taxon>
    </lineage>
</organism>
<protein>
    <submittedName>
        <fullName evidence="3">Putative lipoprotein</fullName>
    </submittedName>
</protein>
<dbReference type="InterPro" id="IPR053167">
    <property type="entry name" value="Spore_coat_component"/>
</dbReference>
<dbReference type="Pfam" id="PF05229">
    <property type="entry name" value="SCPU"/>
    <property type="match status" value="1"/>
</dbReference>
<feature type="domain" description="Spore coat protein U/FanG" evidence="2">
    <location>
        <begin position="26"/>
        <end position="173"/>
    </location>
</feature>
<dbReference type="RefSeq" id="WP_158523193.1">
    <property type="nucleotide sequence ID" value="NZ_AQQV01000003.1"/>
</dbReference>
<feature type="chain" id="PRO_5013299365" evidence="1">
    <location>
        <begin position="22"/>
        <end position="176"/>
    </location>
</feature>
<keyword evidence="4" id="KW-1185">Reference proteome</keyword>
<dbReference type="STRING" id="1317117.ATO7_11923"/>